<dbReference type="SUPFAM" id="SSF52266">
    <property type="entry name" value="SGNH hydrolase"/>
    <property type="match status" value="1"/>
</dbReference>
<comment type="caution">
    <text evidence="3">The sequence shown here is derived from an EMBL/GenBank/DDBJ whole genome shotgun (WGS) entry which is preliminary data.</text>
</comment>
<evidence type="ECO:0000313" key="4">
    <source>
        <dbReference type="Proteomes" id="UP000824031"/>
    </source>
</evidence>
<evidence type="ECO:0000259" key="2">
    <source>
        <dbReference type="Pfam" id="PF03629"/>
    </source>
</evidence>
<reference evidence="3" key="2">
    <citation type="submission" date="2021-04" db="EMBL/GenBank/DDBJ databases">
        <authorList>
            <person name="Gilroy R."/>
        </authorList>
    </citation>
    <scope>NUCLEOTIDE SEQUENCE</scope>
    <source>
        <strain evidence="3">3436</strain>
    </source>
</reference>
<protein>
    <submittedName>
        <fullName evidence="3">Sialate O-acetylesterase</fullName>
    </submittedName>
</protein>
<dbReference type="Proteomes" id="UP000824031">
    <property type="component" value="Unassembled WGS sequence"/>
</dbReference>
<organism evidence="3 4">
    <name type="scientific">Candidatus Gemmiger excrementavium</name>
    <dbReference type="NCBI Taxonomy" id="2838608"/>
    <lineage>
        <taxon>Bacteria</taxon>
        <taxon>Bacillati</taxon>
        <taxon>Bacillota</taxon>
        <taxon>Clostridia</taxon>
        <taxon>Eubacteriales</taxon>
        <taxon>Gemmiger</taxon>
    </lineage>
</organism>
<dbReference type="PANTHER" id="PTHR31988:SF19">
    <property type="entry name" value="9-O-ACETYL-N-ACETYLNEURAMINIC ACID DEACETYLASE-RELATED"/>
    <property type="match status" value="1"/>
</dbReference>
<dbReference type="InterPro" id="IPR036514">
    <property type="entry name" value="SGNH_hydro_sf"/>
</dbReference>
<dbReference type="Gene3D" id="3.40.50.1110">
    <property type="entry name" value="SGNH hydrolase"/>
    <property type="match status" value="1"/>
</dbReference>
<proteinExistence type="predicted"/>
<reference evidence="3" key="1">
    <citation type="journal article" date="2021" name="PeerJ">
        <title>Extensive microbial diversity within the chicken gut microbiome revealed by metagenomics and culture.</title>
        <authorList>
            <person name="Gilroy R."/>
            <person name="Ravi A."/>
            <person name="Getino M."/>
            <person name="Pursley I."/>
            <person name="Horton D.L."/>
            <person name="Alikhan N.F."/>
            <person name="Baker D."/>
            <person name="Gharbi K."/>
            <person name="Hall N."/>
            <person name="Watson M."/>
            <person name="Adriaenssens E.M."/>
            <person name="Foster-Nyarko E."/>
            <person name="Jarju S."/>
            <person name="Secka A."/>
            <person name="Antonio M."/>
            <person name="Oren A."/>
            <person name="Chaudhuri R.R."/>
            <person name="La Ragione R."/>
            <person name="Hildebrand F."/>
            <person name="Pallen M.J."/>
        </authorList>
    </citation>
    <scope>NUCLEOTIDE SEQUENCE</scope>
    <source>
        <strain evidence="3">3436</strain>
    </source>
</reference>
<dbReference type="PANTHER" id="PTHR31988">
    <property type="entry name" value="ESTERASE, PUTATIVE (DUF303)-RELATED"/>
    <property type="match status" value="1"/>
</dbReference>
<dbReference type="GO" id="GO:0016787">
    <property type="term" value="F:hydrolase activity"/>
    <property type="evidence" value="ECO:0007669"/>
    <property type="project" value="UniProtKB-KW"/>
</dbReference>
<evidence type="ECO:0000256" key="1">
    <source>
        <dbReference type="ARBA" id="ARBA00022801"/>
    </source>
</evidence>
<dbReference type="Pfam" id="PF03629">
    <property type="entry name" value="SASA"/>
    <property type="match status" value="1"/>
</dbReference>
<sequence>MQPYDLFLFAGQSNMAGRGVTSPRWPETAPALTSGAGLEYRAVSDPGNLYPIAEPFGAAENDPDGIFEPGMKTGSLVTAFVNAYYAGAGVPVIGVSASKGGSAIARWQGRGDLLTDALGRFERARRYLAGREVPIRHRYLLWCQGETDGDHGTAPDAYKAMFDNMMARCRAAGLEHCFLIAIGQYNGGKGFDYAAIHRAQLELAAERPDVTLVSDAFWSMRDRGLMKDDFHYYQQAYNEVGTAAGNVTAAFVKKD</sequence>
<dbReference type="AlphaFoldDB" id="A0A9D2F2H6"/>
<gene>
    <name evidence="3" type="ORF">H9810_05490</name>
</gene>
<evidence type="ECO:0000313" key="3">
    <source>
        <dbReference type="EMBL" id="HIZ48153.1"/>
    </source>
</evidence>
<name>A0A9D2F2H6_9FIRM</name>
<accession>A0A9D2F2H6</accession>
<feature type="domain" description="Sialate O-acetylesterase" evidence="2">
    <location>
        <begin position="4"/>
        <end position="243"/>
    </location>
</feature>
<dbReference type="EMBL" id="DXBO01000081">
    <property type="protein sequence ID" value="HIZ48153.1"/>
    <property type="molecule type" value="Genomic_DNA"/>
</dbReference>
<dbReference type="InterPro" id="IPR005181">
    <property type="entry name" value="SASA"/>
</dbReference>
<dbReference type="InterPro" id="IPR052940">
    <property type="entry name" value="Carb_Esterase_6"/>
</dbReference>
<keyword evidence="1" id="KW-0378">Hydrolase</keyword>